<evidence type="ECO:0000313" key="1">
    <source>
        <dbReference type="EMBL" id="NLE31260.1"/>
    </source>
</evidence>
<name>A0A847ETZ6_9BACT</name>
<dbReference type="Proteomes" id="UP000554004">
    <property type="component" value="Unassembled WGS sequence"/>
</dbReference>
<protein>
    <submittedName>
        <fullName evidence="1">DUF11 domain-containing protein</fullName>
    </submittedName>
</protein>
<dbReference type="AlphaFoldDB" id="A0A847ETZ6"/>
<gene>
    <name evidence="1" type="ORF">GX618_03225</name>
</gene>
<accession>A0A847ETZ6</accession>
<reference evidence="1 2" key="1">
    <citation type="journal article" date="2020" name="Biotechnol. Biofuels">
        <title>New insights from the biogas microbiome by comprehensive genome-resolved metagenomics of nearly 1600 species originating from multiple anaerobic digesters.</title>
        <authorList>
            <person name="Campanaro S."/>
            <person name="Treu L."/>
            <person name="Rodriguez-R L.M."/>
            <person name="Kovalovszki A."/>
            <person name="Ziels R.M."/>
            <person name="Maus I."/>
            <person name="Zhu X."/>
            <person name="Kougias P.G."/>
            <person name="Basile A."/>
            <person name="Luo G."/>
            <person name="Schluter A."/>
            <person name="Konstantinidis K.T."/>
            <person name="Angelidaki I."/>
        </authorList>
    </citation>
    <scope>NUCLEOTIDE SEQUENCE [LARGE SCALE GENOMIC DNA]</scope>
    <source>
        <strain evidence="1">AS06rmzACSIP_421</strain>
    </source>
</reference>
<organism evidence="1 2">
    <name type="scientific">Candidatus Dojkabacteria bacterium</name>
    <dbReference type="NCBI Taxonomy" id="2099670"/>
    <lineage>
        <taxon>Bacteria</taxon>
        <taxon>Candidatus Dojkabacteria</taxon>
    </lineage>
</organism>
<sequence>MKLKLTKNSTIILTSVILVLSIALGFLVWRVNQKETTAPTESEAEGEGTSCSTGADCTEITCYWPYVSYCHNNACECRLRENQTVNPCTDKDPRCTPPSPGGDYELCSYWDSASQKMITEPGCEDDAPNTKEAVCKTTCSSCNNPYFYQTRYLLIEEEPSCGDGTKDPGEACDPNASPTGCATGSTCTAQCICELNPFCGDGTKDPGEVCDPNATPTGCATGSTCTDNCICDVNPYCGDGVLDEGEQCEDYVGGSPAGAPCTWEQCDHTTCRCLPGDLILTKNVVESCKDEGTANPSSELVYTITLTNNGDGPARPDKIEDVLDPKILSSGVIPTILGEDDVSLVNRRGVYSTGKILWDFNDSIYGTIGMLPGSSFQTSYKVV</sequence>
<dbReference type="EMBL" id="JAAZAL010000113">
    <property type="protein sequence ID" value="NLE31260.1"/>
    <property type="molecule type" value="Genomic_DNA"/>
</dbReference>
<comment type="caution">
    <text evidence="1">The sequence shown here is derived from an EMBL/GenBank/DDBJ whole genome shotgun (WGS) entry which is preliminary data.</text>
</comment>
<evidence type="ECO:0000313" key="2">
    <source>
        <dbReference type="Proteomes" id="UP000554004"/>
    </source>
</evidence>
<feature type="non-terminal residue" evidence="1">
    <location>
        <position position="383"/>
    </location>
</feature>
<proteinExistence type="predicted"/>